<feature type="transmembrane region" description="Helical" evidence="10">
    <location>
        <begin position="79"/>
        <end position="99"/>
    </location>
</feature>
<evidence type="ECO:0000256" key="4">
    <source>
        <dbReference type="ARBA" id="ARBA00022475"/>
    </source>
</evidence>
<evidence type="ECO:0000256" key="5">
    <source>
        <dbReference type="ARBA" id="ARBA00022692"/>
    </source>
</evidence>
<dbReference type="GO" id="GO:0006605">
    <property type="term" value="P:protein targeting"/>
    <property type="evidence" value="ECO:0007669"/>
    <property type="project" value="UniProtKB-UniRule"/>
</dbReference>
<dbReference type="RefSeq" id="WP_058021773.1">
    <property type="nucleotide sequence ID" value="NZ_CP013189.1"/>
</dbReference>
<dbReference type="Pfam" id="PF01311">
    <property type="entry name" value="Bac_export_1"/>
    <property type="match status" value="1"/>
</dbReference>
<dbReference type="GO" id="GO:0005886">
    <property type="term" value="C:plasma membrane"/>
    <property type="evidence" value="ECO:0007669"/>
    <property type="project" value="UniProtKB-SubCell"/>
</dbReference>
<dbReference type="InterPro" id="IPR006303">
    <property type="entry name" value="FliR"/>
</dbReference>
<evidence type="ECO:0000313" key="11">
    <source>
        <dbReference type="EMBL" id="ALO46328.1"/>
    </source>
</evidence>
<evidence type="ECO:0000256" key="3">
    <source>
        <dbReference type="ARBA" id="ARBA00021717"/>
    </source>
</evidence>
<dbReference type="AlphaFoldDB" id="A0A0S2KDF2"/>
<protein>
    <recommendedName>
        <fullName evidence="3 9">Flagellar biosynthetic protein FliR</fullName>
    </recommendedName>
</protein>
<name>A0A0S2KDF2_9GAMM</name>
<keyword evidence="8 10" id="KW-0975">Bacterial flagellum</keyword>
<feature type="transmembrane region" description="Helical" evidence="10">
    <location>
        <begin position="12"/>
        <end position="30"/>
    </location>
</feature>
<gene>
    <name evidence="11" type="ORF">PS2015_1676</name>
</gene>
<dbReference type="PRINTS" id="PR00953">
    <property type="entry name" value="TYPE3IMRPROT"/>
</dbReference>
<evidence type="ECO:0000313" key="12">
    <source>
        <dbReference type="Proteomes" id="UP000065641"/>
    </source>
</evidence>
<dbReference type="EMBL" id="CP013189">
    <property type="protein sequence ID" value="ALO46328.1"/>
    <property type="molecule type" value="Genomic_DNA"/>
</dbReference>
<evidence type="ECO:0000256" key="2">
    <source>
        <dbReference type="ARBA" id="ARBA00009772"/>
    </source>
</evidence>
<evidence type="ECO:0000256" key="7">
    <source>
        <dbReference type="ARBA" id="ARBA00023136"/>
    </source>
</evidence>
<feature type="transmembrane region" description="Helical" evidence="10">
    <location>
        <begin position="179"/>
        <end position="202"/>
    </location>
</feature>
<keyword evidence="12" id="KW-1185">Reference proteome</keyword>
<dbReference type="PANTHER" id="PTHR30065">
    <property type="entry name" value="FLAGELLAR BIOSYNTHETIC PROTEIN FLIR"/>
    <property type="match status" value="1"/>
</dbReference>
<sequence>MLTFTDAEIGAMVGSFLWPLFRVMGFFLAAPVLGSNFVPQRVRLILAVAVALLIAPTLPDVPAVEGISLTAMLIVGQQVLIGAALGFFLQMLFQLFVLLGQMIAMQMGLGFASMIDPSNGVNVAILSTFYLMFVTVLFISFDGHLVMIEVIAESFELIPISTSGLDVDVYYQLVTTISWAFSSALLLALPALTALLMTNFAFGIMTRAAPQMNIFALGFPIALMFGLFIIWLSMGFFLDSAEGIFAEMFVRMRALLQ</sequence>
<evidence type="ECO:0000256" key="6">
    <source>
        <dbReference type="ARBA" id="ARBA00022989"/>
    </source>
</evidence>
<feature type="transmembrane region" description="Helical" evidence="10">
    <location>
        <begin position="120"/>
        <end position="141"/>
    </location>
</feature>
<dbReference type="InterPro" id="IPR002010">
    <property type="entry name" value="T3SS_IM_R"/>
</dbReference>
<dbReference type="NCBIfam" id="TIGR01400">
    <property type="entry name" value="fliR"/>
    <property type="match status" value="1"/>
</dbReference>
<accession>A0A0S2KDF2</accession>
<organism evidence="11 12">
    <name type="scientific">Pseudohongiella spirulinae</name>
    <dbReference type="NCBI Taxonomy" id="1249552"/>
    <lineage>
        <taxon>Bacteria</taxon>
        <taxon>Pseudomonadati</taxon>
        <taxon>Pseudomonadota</taxon>
        <taxon>Gammaproteobacteria</taxon>
        <taxon>Pseudomonadales</taxon>
        <taxon>Pseudohongiellaceae</taxon>
        <taxon>Pseudohongiella</taxon>
    </lineage>
</organism>
<dbReference type="PATRIC" id="fig|1249552.3.peg.1681"/>
<reference evidence="11 12" key="1">
    <citation type="submission" date="2015-11" db="EMBL/GenBank/DDBJ databases">
        <authorList>
            <person name="Zhang Y."/>
            <person name="Guo Z."/>
        </authorList>
    </citation>
    <scope>NUCLEOTIDE SEQUENCE [LARGE SCALE GENOMIC DNA]</scope>
    <source>
        <strain evidence="11 12">KCTC 32221</strain>
    </source>
</reference>
<keyword evidence="11" id="KW-0282">Flagellum</keyword>
<feature type="transmembrane region" description="Helical" evidence="10">
    <location>
        <begin position="42"/>
        <end position="59"/>
    </location>
</feature>
<keyword evidence="6 10" id="KW-1133">Transmembrane helix</keyword>
<comment type="similarity">
    <text evidence="2 10">Belongs to the FliR/MopE/SpaR family.</text>
</comment>
<dbReference type="Proteomes" id="UP000065641">
    <property type="component" value="Chromosome"/>
</dbReference>
<evidence type="ECO:0000256" key="1">
    <source>
        <dbReference type="ARBA" id="ARBA00002578"/>
    </source>
</evidence>
<comment type="function">
    <text evidence="1 10">Role in flagellar biosynthesis.</text>
</comment>
<keyword evidence="7 10" id="KW-0472">Membrane</keyword>
<comment type="subcellular location">
    <subcellularLocation>
        <location evidence="10">Cell membrane</location>
        <topology evidence="10">Multi-pass membrane protein</topology>
    </subcellularLocation>
    <subcellularLocation>
        <location evidence="10">Bacterial flagellum basal body</location>
    </subcellularLocation>
</comment>
<keyword evidence="5 10" id="KW-0812">Transmembrane</keyword>
<dbReference type="GO" id="GO:0009425">
    <property type="term" value="C:bacterial-type flagellum basal body"/>
    <property type="evidence" value="ECO:0007669"/>
    <property type="project" value="UniProtKB-SubCell"/>
</dbReference>
<keyword evidence="11" id="KW-0966">Cell projection</keyword>
<dbReference type="STRING" id="1249552.PS2015_1676"/>
<proteinExistence type="inferred from homology"/>
<dbReference type="PANTHER" id="PTHR30065:SF8">
    <property type="entry name" value="FLAGELLAR BIOSYNTHETIC PROTEIN FLIR"/>
    <property type="match status" value="1"/>
</dbReference>
<evidence type="ECO:0000256" key="10">
    <source>
        <dbReference type="RuleBase" id="RU362071"/>
    </source>
</evidence>
<feature type="transmembrane region" description="Helical" evidence="10">
    <location>
        <begin position="214"/>
        <end position="238"/>
    </location>
</feature>
<dbReference type="GO" id="GO:0044780">
    <property type="term" value="P:bacterial-type flagellum assembly"/>
    <property type="evidence" value="ECO:0007669"/>
    <property type="project" value="UniProtKB-UniRule"/>
</dbReference>
<evidence type="ECO:0000256" key="9">
    <source>
        <dbReference type="NCBIfam" id="TIGR01400"/>
    </source>
</evidence>
<keyword evidence="4 10" id="KW-1003">Cell membrane</keyword>
<evidence type="ECO:0000256" key="8">
    <source>
        <dbReference type="ARBA" id="ARBA00023143"/>
    </source>
</evidence>
<dbReference type="KEGG" id="pspi:PS2015_1676"/>
<keyword evidence="11" id="KW-0969">Cilium</keyword>